<feature type="non-terminal residue" evidence="1">
    <location>
        <position position="1"/>
    </location>
</feature>
<evidence type="ECO:0000313" key="1">
    <source>
        <dbReference type="EMBL" id="KKM26407.1"/>
    </source>
</evidence>
<sequence length="109" mass="12453">QPKELVNPQKLYEMSGLAMVLKNVGIVEAYRILLSNRVNNATSEIQDVLGRFSSTILRKVIDRTVSLGPYSPNIMIDFVAIAKPWLDFQGIKAYNNLDYRKYFLGDQKK</sequence>
<protein>
    <submittedName>
        <fullName evidence="1">Uncharacterized protein</fullName>
    </submittedName>
</protein>
<reference evidence="1" key="1">
    <citation type="journal article" date="2015" name="Nature">
        <title>Complex archaea that bridge the gap between prokaryotes and eukaryotes.</title>
        <authorList>
            <person name="Spang A."/>
            <person name="Saw J.H."/>
            <person name="Jorgensen S.L."/>
            <person name="Zaremba-Niedzwiedzka K."/>
            <person name="Martijn J."/>
            <person name="Lind A.E."/>
            <person name="van Eijk R."/>
            <person name="Schleper C."/>
            <person name="Guy L."/>
            <person name="Ettema T.J."/>
        </authorList>
    </citation>
    <scope>NUCLEOTIDE SEQUENCE</scope>
</reference>
<accession>A0A0F9IFX5</accession>
<gene>
    <name evidence="1" type="ORF">LCGC14_1585070</name>
</gene>
<dbReference type="EMBL" id="LAZR01012517">
    <property type="protein sequence ID" value="KKM26407.1"/>
    <property type="molecule type" value="Genomic_DNA"/>
</dbReference>
<comment type="caution">
    <text evidence="1">The sequence shown here is derived from an EMBL/GenBank/DDBJ whole genome shotgun (WGS) entry which is preliminary data.</text>
</comment>
<proteinExistence type="predicted"/>
<name>A0A0F9IFX5_9ZZZZ</name>
<dbReference type="AlphaFoldDB" id="A0A0F9IFX5"/>
<organism evidence="1">
    <name type="scientific">marine sediment metagenome</name>
    <dbReference type="NCBI Taxonomy" id="412755"/>
    <lineage>
        <taxon>unclassified sequences</taxon>
        <taxon>metagenomes</taxon>
        <taxon>ecological metagenomes</taxon>
    </lineage>
</organism>